<dbReference type="SUPFAM" id="SSF52047">
    <property type="entry name" value="RNI-like"/>
    <property type="match status" value="3"/>
</dbReference>
<dbReference type="Pfam" id="PF05729">
    <property type="entry name" value="NACHT"/>
    <property type="match status" value="2"/>
</dbReference>
<feature type="domain" description="NACHT" evidence="9">
    <location>
        <begin position="146"/>
        <end position="280"/>
    </location>
</feature>
<dbReference type="SUPFAM" id="SSF47986">
    <property type="entry name" value="DEATH domain"/>
    <property type="match status" value="1"/>
</dbReference>
<organism evidence="10 11">
    <name type="scientific">Cricetulus griseus</name>
    <name type="common">Chinese hamster</name>
    <name type="synonym">Cricetulus barabensis griseus</name>
    <dbReference type="NCBI Taxonomy" id="10029"/>
    <lineage>
        <taxon>Eukaryota</taxon>
        <taxon>Metazoa</taxon>
        <taxon>Chordata</taxon>
        <taxon>Craniata</taxon>
        <taxon>Vertebrata</taxon>
        <taxon>Euteleostomi</taxon>
        <taxon>Mammalia</taxon>
        <taxon>Eutheria</taxon>
        <taxon>Euarchontoglires</taxon>
        <taxon>Glires</taxon>
        <taxon>Rodentia</taxon>
        <taxon>Myomorpha</taxon>
        <taxon>Muroidea</taxon>
        <taxon>Cricetidae</taxon>
        <taxon>Cricetinae</taxon>
        <taxon>Cricetulus</taxon>
    </lineage>
</organism>
<evidence type="ECO:0000259" key="9">
    <source>
        <dbReference type="PROSITE" id="PS50837"/>
    </source>
</evidence>
<dbReference type="InParanoid" id="G3IGU2"/>
<dbReference type="SUPFAM" id="SSF52540">
    <property type="entry name" value="P-loop containing nucleoside triphosphate hydrolases"/>
    <property type="match status" value="2"/>
</dbReference>
<dbReference type="InterPro" id="IPR011029">
    <property type="entry name" value="DEATH-like_dom_sf"/>
</dbReference>
<dbReference type="InterPro" id="IPR032675">
    <property type="entry name" value="LRR_dom_sf"/>
</dbReference>
<evidence type="ECO:0000256" key="3">
    <source>
        <dbReference type="ARBA" id="ARBA00022737"/>
    </source>
</evidence>
<evidence type="ECO:0000256" key="2">
    <source>
        <dbReference type="ARBA" id="ARBA00022614"/>
    </source>
</evidence>
<dbReference type="InterPro" id="IPR050637">
    <property type="entry name" value="NLRP_innate_immun_reg"/>
</dbReference>
<protein>
    <submittedName>
        <fullName evidence="10">NACHT, LRR and PYD domains-containing protein 4C</fullName>
    </submittedName>
</protein>
<dbReference type="PANTHER" id="PTHR45690">
    <property type="entry name" value="NACHT, LRR AND PYD DOMAINS-CONTAINING PROTEIN 12"/>
    <property type="match status" value="1"/>
</dbReference>
<dbReference type="InterPro" id="IPR007111">
    <property type="entry name" value="NACHT_NTPase"/>
</dbReference>
<evidence type="ECO:0000256" key="6">
    <source>
        <dbReference type="ARBA" id="ARBA00023198"/>
    </source>
</evidence>
<dbReference type="SMART" id="SM01289">
    <property type="entry name" value="PYRIN"/>
    <property type="match status" value="1"/>
</dbReference>
<keyword evidence="6" id="KW-0395">Inflammatory response</keyword>
<sequence>MASFFSDFGLMWYLKELNKKEFMKFKEVLRQEIAESGLQHIPWNEVKKASREHLANLLVKHYEQKAWDVTFRIFQNINRKDLSERAAEEMAGHSKMYQAYLKNMLSHVWSRKFKIAIECFGNEDLTQDNCSRLWNLFVPKANEKPHTVLLIGMSGVGKTVFLAQLMRAWSEGLMFQNEFSYVFYLCCHEIKQLKTASLADLLSREWPRPSAPIAEIVSQPAKLLFIIDSLEGLNCDWSEPESELCDNWMQKCPVSILLSSLLRRKLLPESSLLITATPEAFEKLGDRIEYTVKNFVTGFNENSRRSCFQRVFQDEDTAQEVFTLVRENEQLYNICHVPSLCWMVATCLNDEVKRGGHLSAVCRCTTSVFAAYVLNLFIPQSAHYPSKKSQALLRGLCSVAAEGMWTDNFAFNQKDLEKNGVFHSDISTLLNMKILLKSRDSKNLYTFFHPSIQEFCAALFYLVNSHVDHPSKDVLCVETLLFTFLKKVRVQWIFLGCFIFGLLHKSEQAKLEAFFGYQLSQEVKQTLCQSLEKISADEELRKQIDDMKLFYCLFELEDDGFVTQVMTFLPQIKFVAKEYSDLIVAAYCLKNCSTLQKLSISTQDILQEEKDPSYLKKLLLRWQDLCSVLGSSQQIQVLQVKDTYLNELAFLELHNHLRNPSCAPRKFLVNNVSFLCNNQLFFELLTQNHNLHHLDLSLTSLSRSDVKLLCEVLNQKGCHIEELLLSGCQLSHDDCIIFASILISSKKLRHLNVSYNNLDKGMYLLSKALCHPDCVLKDLVLASCSLSKQCWNYLSDVLKRNKTLSHLDISSNDLQDEGLKVLCQALSLPDSALKSLLLASCSLSKQCWNYLSDVLKRNKTLSHLDVSSNDLQDEGLKVLCQALSLPDSALKSLFLRRCLITSSGCQYLAEVLSSNQNLISLQVSNNKLEDAGVKLLCEAIKEPNCRLENLGLEACELTGACCEDLVSALSQNETLWAINLLKNALDLRGLAMLFEALNVHGCSPNVLGWPFGRQPKTVVIHGIPGIGKTTLARKVMVMWAHDKFYAHKFKYAFYFHCRDLNWVGERSFSELIAGQRLRPPALVSKILSRPEQLLLLFDGFEELTSPLNTEPAGLVEDWNQKLPGSVLLNSLLTKRMLPEATLLLMVRPSSWGHIKLVLRCPYNIALTGFNRIEALNYLRLYFTSKIRSNQAVDFAMKNAILLSMCRVPKLAHGDYRKQWEGVCHLAAQGIWCLKSVFDKRDFQCVMVDETTIDAFLHVNILRKLEGQGDRYMFALFIFQEFFGALFYVLFSPNRMLYYHPLSFKNTCDLINMSREKETYFSQMGLFLFGLFNEKSAGIAMRSFKHKLCLANKQEARKVLTTLKDYEGYMHTPIFHCLSETAEESFVKSVLLDYQKVSFTIKRLEDLQASAFCLKHCGALKKVELTFSTDFYKDHWPSSLKPSLGIQMKDYEILFTWWQDICSVLKTAEDLEALTVTNAIPEVPFMKMLTMALKQPQCKLPSLQLRQCSLTSVCCGNMSSALKNNKSLRSLDLSYNGLMDNGVTLLCNALADADCNVSILEKKKPNAALDMYTRLKGPVAEDGRLEIMQDWNSNCHKMPGRPPETFRTHAF</sequence>
<evidence type="ECO:0000256" key="4">
    <source>
        <dbReference type="ARBA" id="ARBA00022741"/>
    </source>
</evidence>
<keyword evidence="2" id="KW-0433">Leucine-rich repeat</keyword>
<dbReference type="FunFam" id="3.40.50.300:FF:000442">
    <property type="entry name" value="NACHT, LRR and PYD domains-containing protein 3"/>
    <property type="match status" value="1"/>
</dbReference>
<feature type="domain" description="Pyrin" evidence="8">
    <location>
        <begin position="1"/>
        <end position="92"/>
    </location>
</feature>
<dbReference type="InterPro" id="IPR027417">
    <property type="entry name" value="P-loop_NTPase"/>
</dbReference>
<evidence type="ECO:0000256" key="1">
    <source>
        <dbReference type="ARBA" id="ARBA00008665"/>
    </source>
</evidence>
<comment type="similarity">
    <text evidence="1">Belongs to the NLRP family.</text>
</comment>
<dbReference type="SMART" id="SM00382">
    <property type="entry name" value="AAA"/>
    <property type="match status" value="2"/>
</dbReference>
<dbReference type="Pfam" id="PF17779">
    <property type="entry name" value="WHD_NOD2"/>
    <property type="match status" value="2"/>
</dbReference>
<dbReference type="InterPro" id="IPR001611">
    <property type="entry name" value="Leu-rich_rpt"/>
</dbReference>
<evidence type="ECO:0000313" key="11">
    <source>
        <dbReference type="Proteomes" id="UP000001075"/>
    </source>
</evidence>
<accession>G3IGU2</accession>
<dbReference type="Gene3D" id="3.80.10.10">
    <property type="entry name" value="Ribonuclease Inhibitor"/>
    <property type="match status" value="4"/>
</dbReference>
<evidence type="ECO:0000313" key="10">
    <source>
        <dbReference type="EMBL" id="EGW09607.1"/>
    </source>
</evidence>
<dbReference type="FunCoup" id="G3IGU2">
    <property type="interactions" value="168"/>
</dbReference>
<gene>
    <name evidence="10" type="ORF">I79_023019</name>
</gene>
<dbReference type="STRING" id="10029.G3IGU2"/>
<dbReference type="Gene3D" id="1.10.533.10">
    <property type="entry name" value="Death Domain, Fas"/>
    <property type="match status" value="1"/>
</dbReference>
<dbReference type="GO" id="GO:0006954">
    <property type="term" value="P:inflammatory response"/>
    <property type="evidence" value="ECO:0007669"/>
    <property type="project" value="UniProtKB-KW"/>
</dbReference>
<dbReference type="CDD" id="cd08320">
    <property type="entry name" value="Pyrin_NALPs"/>
    <property type="match status" value="1"/>
</dbReference>
<dbReference type="InterPro" id="IPR004020">
    <property type="entry name" value="DAPIN"/>
</dbReference>
<dbReference type="PANTHER" id="PTHR45690:SF6">
    <property type="entry name" value="NACHT, LRR AND PYD DOMAINS-CONTAINING PROTEIN 4"/>
    <property type="match status" value="1"/>
</dbReference>
<dbReference type="Pfam" id="PF13516">
    <property type="entry name" value="LRR_6"/>
    <property type="match status" value="4"/>
</dbReference>
<evidence type="ECO:0000259" key="8">
    <source>
        <dbReference type="PROSITE" id="PS50824"/>
    </source>
</evidence>
<dbReference type="GO" id="GO:0050727">
    <property type="term" value="P:regulation of inflammatory response"/>
    <property type="evidence" value="ECO:0007669"/>
    <property type="project" value="TreeGrafter"/>
</dbReference>
<comment type="function">
    <text evidence="7">May be involved in inflammation and recognition of cytosolic pathogen-associated molecular patterns (PAMPs) not intercepted by membrane-bound receptors.</text>
</comment>
<evidence type="ECO:0000256" key="7">
    <source>
        <dbReference type="ARBA" id="ARBA00059788"/>
    </source>
</evidence>
<feature type="domain" description="NACHT" evidence="9">
    <location>
        <begin position="1016"/>
        <end position="1150"/>
    </location>
</feature>
<dbReference type="Pfam" id="PF17776">
    <property type="entry name" value="NLRC4_HD2"/>
    <property type="match status" value="2"/>
</dbReference>
<dbReference type="Pfam" id="PF02758">
    <property type="entry name" value="PYRIN"/>
    <property type="match status" value="1"/>
</dbReference>
<dbReference type="InterPro" id="IPR041267">
    <property type="entry name" value="NLRP_HD2"/>
</dbReference>
<dbReference type="InterPro" id="IPR041075">
    <property type="entry name" value="NOD1/2_WH"/>
</dbReference>
<dbReference type="GO" id="GO:0005737">
    <property type="term" value="C:cytoplasm"/>
    <property type="evidence" value="ECO:0007669"/>
    <property type="project" value="TreeGrafter"/>
</dbReference>
<keyword evidence="5" id="KW-0067">ATP-binding</keyword>
<keyword evidence="3" id="KW-0677">Repeat</keyword>
<dbReference type="FunFam" id="1.10.533.10:FF:000056">
    <property type="entry name" value="NACHT, LRR and PYD domains-containing protein 14"/>
    <property type="match status" value="1"/>
</dbReference>
<dbReference type="PROSITE" id="PS50837">
    <property type="entry name" value="NACHT"/>
    <property type="match status" value="2"/>
</dbReference>
<dbReference type="EMBL" id="JH002636">
    <property type="protein sequence ID" value="EGW09607.1"/>
    <property type="molecule type" value="Genomic_DNA"/>
</dbReference>
<name>G3IGU2_CRIGR</name>
<dbReference type="InterPro" id="IPR003593">
    <property type="entry name" value="AAA+_ATPase"/>
</dbReference>
<dbReference type="SMART" id="SM00368">
    <property type="entry name" value="LRR_RI"/>
    <property type="match status" value="10"/>
</dbReference>
<dbReference type="PROSITE" id="PS50824">
    <property type="entry name" value="DAPIN"/>
    <property type="match status" value="1"/>
</dbReference>
<evidence type="ECO:0000256" key="5">
    <source>
        <dbReference type="ARBA" id="ARBA00022840"/>
    </source>
</evidence>
<dbReference type="Proteomes" id="UP000001075">
    <property type="component" value="Unassembled WGS sequence"/>
</dbReference>
<keyword evidence="4" id="KW-0547">Nucleotide-binding</keyword>
<dbReference type="GO" id="GO:0005524">
    <property type="term" value="F:ATP binding"/>
    <property type="evidence" value="ECO:0007669"/>
    <property type="project" value="UniProtKB-KW"/>
</dbReference>
<dbReference type="Gene3D" id="3.40.50.300">
    <property type="entry name" value="P-loop containing nucleotide triphosphate hydrolases"/>
    <property type="match status" value="2"/>
</dbReference>
<proteinExistence type="inferred from homology"/>
<reference evidence="11" key="1">
    <citation type="journal article" date="2011" name="Nat. Biotechnol.">
        <title>The genomic sequence of the Chinese hamster ovary (CHO)-K1 cell line.</title>
        <authorList>
            <person name="Xu X."/>
            <person name="Nagarajan H."/>
            <person name="Lewis N.E."/>
            <person name="Pan S."/>
            <person name="Cai Z."/>
            <person name="Liu X."/>
            <person name="Chen W."/>
            <person name="Xie M."/>
            <person name="Wang W."/>
            <person name="Hammond S."/>
            <person name="Andersen M.R."/>
            <person name="Neff N."/>
            <person name="Passarelli B."/>
            <person name="Koh W."/>
            <person name="Fan H.C."/>
            <person name="Wang J."/>
            <person name="Gui Y."/>
            <person name="Lee K.H."/>
            <person name="Betenbaugh M.J."/>
            <person name="Quake S.R."/>
            <person name="Famili I."/>
            <person name="Palsson B.O."/>
            <person name="Wang J."/>
        </authorList>
    </citation>
    <scope>NUCLEOTIDE SEQUENCE [LARGE SCALE GENOMIC DNA]</scope>
    <source>
        <strain evidence="11">CHO K1 cell line</strain>
    </source>
</reference>